<organism evidence="1 2">
    <name type="scientific">Candidatus Thiomargarita nelsonii</name>
    <dbReference type="NCBI Taxonomy" id="1003181"/>
    <lineage>
        <taxon>Bacteria</taxon>
        <taxon>Pseudomonadati</taxon>
        <taxon>Pseudomonadota</taxon>
        <taxon>Gammaproteobacteria</taxon>
        <taxon>Thiotrichales</taxon>
        <taxon>Thiotrichaceae</taxon>
        <taxon>Thiomargarita</taxon>
    </lineage>
</organism>
<comment type="caution">
    <text evidence="1">The sequence shown here is derived from an EMBL/GenBank/DDBJ whole genome shotgun (WGS) entry which is preliminary data.</text>
</comment>
<sequence length="430" mass="50168">MILSFRGLFQDPAFYAKAINAFVETYGKKPKKNGEKTIEIEGYEFSEDQLARAYYHYNEKREFMDALSAEAKKAFKSAPTWKKSAQAINAFVLEYEKNPKLKQGGDRTIKIEGLKLSEGTLANAYLRYKENPEFRKKLSAKARWAFEPFGKKSAQAINAFVLQYNENPKYNGERTIEIEGYEFLERRLAKAYYHHNEKHEFMDVLSAEAKKAFKSEPAWQKLAQAINAFVLRYNEKPKNGAERTIEIEGYEFSEDRLAQAYQRNKENLEFMNELSAEAKKAFTEPFWKKLAKAINAFVQTYEERPKRHGDRTIEGYEFSEDRLAQAYQRNKENPEFRKKLSEKAKGVFKAKPTWKEYAEAINAFVLRYNGKPKNGGERTIEIEGYEFSEGTLKNAYYHHNEKREFMDALSEKAKKLFRSPTKISCKALTQ</sequence>
<name>A0A4E0QJJ3_9GAMM</name>
<dbReference type="AlphaFoldDB" id="A0A4E0QJJ3"/>
<evidence type="ECO:0000313" key="1">
    <source>
        <dbReference type="EMBL" id="TGN99687.1"/>
    </source>
</evidence>
<dbReference type="Proteomes" id="UP000030428">
    <property type="component" value="Unassembled WGS sequence"/>
</dbReference>
<keyword evidence="2" id="KW-1185">Reference proteome</keyword>
<gene>
    <name evidence="1" type="ORF">PN36_35090</name>
</gene>
<accession>A0A4E0QJJ3</accession>
<proteinExistence type="predicted"/>
<evidence type="ECO:0000313" key="2">
    <source>
        <dbReference type="Proteomes" id="UP000030428"/>
    </source>
</evidence>
<reference evidence="1 2" key="1">
    <citation type="journal article" date="2016" name="Front. Microbiol.">
        <title>Single-Cell (Meta-)Genomics of a Dimorphic Candidatus Thiomargarita nelsonii Reveals Genomic Plasticity.</title>
        <authorList>
            <person name="Flood B.E."/>
            <person name="Fliss P."/>
            <person name="Jones D.S."/>
            <person name="Dick G.J."/>
            <person name="Jain S."/>
            <person name="Kaster A.K."/>
            <person name="Winkel M."/>
            <person name="Mussmann M."/>
            <person name="Bailey J."/>
        </authorList>
    </citation>
    <scope>NUCLEOTIDE SEQUENCE [LARGE SCALE GENOMIC DNA]</scope>
    <source>
        <strain evidence="1">Hydrate Ridge</strain>
    </source>
</reference>
<dbReference type="EMBL" id="JSZA02000414">
    <property type="protein sequence ID" value="TGN99687.1"/>
    <property type="molecule type" value="Genomic_DNA"/>
</dbReference>
<protein>
    <submittedName>
        <fullName evidence="1">Uncharacterized protein</fullName>
    </submittedName>
</protein>